<keyword evidence="1" id="KW-0175">Coiled coil</keyword>
<evidence type="ECO:0000313" key="2">
    <source>
        <dbReference type="EMBL" id="PPQ73008.1"/>
    </source>
</evidence>
<comment type="caution">
    <text evidence="2">The sequence shown here is derived from an EMBL/GenBank/DDBJ whole genome shotgun (WGS) entry which is preliminary data.</text>
</comment>
<protein>
    <submittedName>
        <fullName evidence="2">Uncharacterized protein</fullName>
    </submittedName>
</protein>
<dbReference type="AlphaFoldDB" id="A0A409W3G4"/>
<organism evidence="2 3">
    <name type="scientific">Gymnopilus dilepis</name>
    <dbReference type="NCBI Taxonomy" id="231916"/>
    <lineage>
        <taxon>Eukaryota</taxon>
        <taxon>Fungi</taxon>
        <taxon>Dikarya</taxon>
        <taxon>Basidiomycota</taxon>
        <taxon>Agaricomycotina</taxon>
        <taxon>Agaricomycetes</taxon>
        <taxon>Agaricomycetidae</taxon>
        <taxon>Agaricales</taxon>
        <taxon>Agaricineae</taxon>
        <taxon>Hymenogastraceae</taxon>
        <taxon>Gymnopilus</taxon>
    </lineage>
</organism>
<gene>
    <name evidence="2" type="ORF">CVT26_014684</name>
</gene>
<dbReference type="EMBL" id="NHYE01005428">
    <property type="protein sequence ID" value="PPQ73008.1"/>
    <property type="molecule type" value="Genomic_DNA"/>
</dbReference>
<sequence>MDLIQPAVYYFTRFLRYLMPREPKIECPHPALPPLRGNGRDSESESYGTCSRNLVLYYHNASKDVKDWTITEMRWYKNRRRLEHEYVVFTVQKTNDPAQLLFLRLDRRSTSTVLARKKTEAIIEQEAFERLSEQQKATLRSAVNEEAELLNDRHYLIHSLKKSSSPDYGVEADDTVTHTRNADGLTQATPERAELMATYSNFHIPFYLRDLAIITGVLSDYSETYLLLLQQCYWMARTIVNVVVEMYQPQPPYGITTAAFARAGRLTVASFLGSINKDNPREVAHLVDTIKDSIDKDNKKIEAVHEPQRRLQNERDEAFAERDEIIAKHDRDLAKRDQELEALREENERLRNLQR</sequence>
<proteinExistence type="predicted"/>
<dbReference type="OrthoDB" id="3062029at2759"/>
<evidence type="ECO:0000256" key="1">
    <source>
        <dbReference type="SAM" id="Coils"/>
    </source>
</evidence>
<evidence type="ECO:0000313" key="3">
    <source>
        <dbReference type="Proteomes" id="UP000284706"/>
    </source>
</evidence>
<accession>A0A409W3G4</accession>
<reference evidence="2 3" key="1">
    <citation type="journal article" date="2018" name="Evol. Lett.">
        <title>Horizontal gene cluster transfer increased hallucinogenic mushroom diversity.</title>
        <authorList>
            <person name="Reynolds H.T."/>
            <person name="Vijayakumar V."/>
            <person name="Gluck-Thaler E."/>
            <person name="Korotkin H.B."/>
            <person name="Matheny P.B."/>
            <person name="Slot J.C."/>
        </authorList>
    </citation>
    <scope>NUCLEOTIDE SEQUENCE [LARGE SCALE GENOMIC DNA]</scope>
    <source>
        <strain evidence="2 3">SRW20</strain>
    </source>
</reference>
<keyword evidence="3" id="KW-1185">Reference proteome</keyword>
<feature type="coiled-coil region" evidence="1">
    <location>
        <begin position="308"/>
        <end position="353"/>
    </location>
</feature>
<dbReference type="Proteomes" id="UP000284706">
    <property type="component" value="Unassembled WGS sequence"/>
</dbReference>
<name>A0A409W3G4_9AGAR</name>
<dbReference type="InParanoid" id="A0A409W3G4"/>